<evidence type="ECO:0000313" key="7">
    <source>
        <dbReference type="EMBL" id="MFC3200264.1"/>
    </source>
</evidence>
<dbReference type="InterPro" id="IPR051533">
    <property type="entry name" value="WaaL-like"/>
</dbReference>
<feature type="transmembrane region" description="Helical" evidence="5">
    <location>
        <begin position="349"/>
        <end position="373"/>
    </location>
</feature>
<dbReference type="EMBL" id="JBHRSX010000004">
    <property type="protein sequence ID" value="MFC3200264.1"/>
    <property type="molecule type" value="Genomic_DNA"/>
</dbReference>
<dbReference type="Proteomes" id="UP001595477">
    <property type="component" value="Unassembled WGS sequence"/>
</dbReference>
<feature type="transmembrane region" description="Helical" evidence="5">
    <location>
        <begin position="125"/>
        <end position="146"/>
    </location>
</feature>
<sequence length="442" mass="49244">MTANSVFKLSFYLLLLTLFILPLPIGSNRPWAWSIFEILIAVISLLTVMTTPPKTLYAPFKHILPILVPIFLLQVWTIAQILPLGGGPISNDINQSEISLLKGLSYCLFIACCAWHLTDKNKVTTFCYTLISAAAFQALYATYLQYSGESHSPVLSMQLSNRATGSFVYANHLANYLLIGVSLTIGFLISQLTRKNKSANLKRQLMSVFDALLSSKWLIRVSIICIVVALILTRSRMGNAAFFVSLVATSLLALWLMKRPPRVLKWLVLSFIVLDIAIVGALFGIEKVKERVDSTSFQSETRDDVVALSIPLIQDEWLTGTGAGTFYTAFPQVHHYTIHGLYDHAHNEYIQFAVEYGVLPTLILGLMVLYCLYSAIRALKERRDSFYQGLAFGCIMAIIAMLMHIAVDFPLQAPATTVNFLAVLILAVICKTQTNQKQFSVK</sequence>
<evidence type="ECO:0000313" key="8">
    <source>
        <dbReference type="Proteomes" id="UP001595477"/>
    </source>
</evidence>
<dbReference type="GO" id="GO:0016874">
    <property type="term" value="F:ligase activity"/>
    <property type="evidence" value="ECO:0007669"/>
    <property type="project" value="UniProtKB-KW"/>
</dbReference>
<feature type="domain" description="O-antigen ligase-related" evidence="6">
    <location>
        <begin position="222"/>
        <end position="362"/>
    </location>
</feature>
<feature type="transmembrane region" description="Helical" evidence="5">
    <location>
        <begin position="31"/>
        <end position="51"/>
    </location>
</feature>
<feature type="transmembrane region" description="Helical" evidence="5">
    <location>
        <begin position="238"/>
        <end position="256"/>
    </location>
</feature>
<proteinExistence type="predicted"/>
<feature type="transmembrane region" description="Helical" evidence="5">
    <location>
        <begin position="166"/>
        <end position="190"/>
    </location>
</feature>
<evidence type="ECO:0000256" key="3">
    <source>
        <dbReference type="ARBA" id="ARBA00022989"/>
    </source>
</evidence>
<feature type="transmembrane region" description="Helical" evidence="5">
    <location>
        <begin position="413"/>
        <end position="430"/>
    </location>
</feature>
<feature type="transmembrane region" description="Helical" evidence="5">
    <location>
        <begin position="63"/>
        <end position="86"/>
    </location>
</feature>
<dbReference type="PANTHER" id="PTHR37422:SF13">
    <property type="entry name" value="LIPOPOLYSACCHARIDE BIOSYNTHESIS PROTEIN PA4999-RELATED"/>
    <property type="match status" value="1"/>
</dbReference>
<gene>
    <name evidence="7" type="ORF">ACFOEW_00315</name>
</gene>
<evidence type="ECO:0000256" key="2">
    <source>
        <dbReference type="ARBA" id="ARBA00022692"/>
    </source>
</evidence>
<comment type="caution">
    <text evidence="7">The sequence shown here is derived from an EMBL/GenBank/DDBJ whole genome shotgun (WGS) entry which is preliminary data.</text>
</comment>
<keyword evidence="8" id="KW-1185">Reference proteome</keyword>
<dbReference type="InterPro" id="IPR007016">
    <property type="entry name" value="O-antigen_ligase-rel_domated"/>
</dbReference>
<keyword evidence="7" id="KW-0436">Ligase</keyword>
<feature type="transmembrane region" description="Helical" evidence="5">
    <location>
        <begin position="98"/>
        <end position="118"/>
    </location>
</feature>
<dbReference type="RefSeq" id="WP_123327037.1">
    <property type="nucleotide sequence ID" value="NZ_JBHRSX010000004.1"/>
</dbReference>
<dbReference type="Pfam" id="PF04932">
    <property type="entry name" value="Wzy_C"/>
    <property type="match status" value="1"/>
</dbReference>
<feature type="transmembrane region" description="Helical" evidence="5">
    <location>
        <begin position="211"/>
        <end position="232"/>
    </location>
</feature>
<keyword evidence="2 5" id="KW-0812">Transmembrane</keyword>
<evidence type="ECO:0000256" key="4">
    <source>
        <dbReference type="ARBA" id="ARBA00023136"/>
    </source>
</evidence>
<feature type="transmembrane region" description="Helical" evidence="5">
    <location>
        <begin position="7"/>
        <end position="25"/>
    </location>
</feature>
<feature type="transmembrane region" description="Helical" evidence="5">
    <location>
        <begin position="263"/>
        <end position="285"/>
    </location>
</feature>
<comment type="subcellular location">
    <subcellularLocation>
        <location evidence="1">Membrane</location>
        <topology evidence="1">Multi-pass membrane protein</topology>
    </subcellularLocation>
</comment>
<evidence type="ECO:0000256" key="5">
    <source>
        <dbReference type="SAM" id="Phobius"/>
    </source>
</evidence>
<name>A0ABV7JU01_9ALTE</name>
<feature type="transmembrane region" description="Helical" evidence="5">
    <location>
        <begin position="385"/>
        <end position="407"/>
    </location>
</feature>
<protein>
    <submittedName>
        <fullName evidence="7">O-antigen ligase family protein</fullName>
    </submittedName>
</protein>
<evidence type="ECO:0000259" key="6">
    <source>
        <dbReference type="Pfam" id="PF04932"/>
    </source>
</evidence>
<reference evidence="8" key="1">
    <citation type="journal article" date="2019" name="Int. J. Syst. Evol. Microbiol.">
        <title>The Global Catalogue of Microorganisms (GCM) 10K type strain sequencing project: providing services to taxonomists for standard genome sequencing and annotation.</title>
        <authorList>
            <consortium name="The Broad Institute Genomics Platform"/>
            <consortium name="The Broad Institute Genome Sequencing Center for Infectious Disease"/>
            <person name="Wu L."/>
            <person name="Ma J."/>
        </authorList>
    </citation>
    <scope>NUCLEOTIDE SEQUENCE [LARGE SCALE GENOMIC DNA]</scope>
    <source>
        <strain evidence="8">KCTC 52449</strain>
    </source>
</reference>
<dbReference type="PANTHER" id="PTHR37422">
    <property type="entry name" value="TEICHURONIC ACID BIOSYNTHESIS PROTEIN TUAE"/>
    <property type="match status" value="1"/>
</dbReference>
<organism evidence="7 8">
    <name type="scientific">Alteromonas oceani</name>
    <dbReference type="NCBI Taxonomy" id="2071609"/>
    <lineage>
        <taxon>Bacteria</taxon>
        <taxon>Pseudomonadati</taxon>
        <taxon>Pseudomonadota</taxon>
        <taxon>Gammaproteobacteria</taxon>
        <taxon>Alteromonadales</taxon>
        <taxon>Alteromonadaceae</taxon>
        <taxon>Alteromonas/Salinimonas group</taxon>
        <taxon>Alteromonas</taxon>
    </lineage>
</organism>
<keyword evidence="4 5" id="KW-0472">Membrane</keyword>
<evidence type="ECO:0000256" key="1">
    <source>
        <dbReference type="ARBA" id="ARBA00004141"/>
    </source>
</evidence>
<accession>A0ABV7JU01</accession>
<keyword evidence="3 5" id="KW-1133">Transmembrane helix</keyword>